<keyword evidence="5" id="KW-1185">Reference proteome</keyword>
<gene>
    <name evidence="4" type="primary">cxcl12a</name>
</gene>
<reference evidence="4" key="4">
    <citation type="submission" date="2025-08" db="UniProtKB">
        <authorList>
            <consortium name="Ensembl"/>
        </authorList>
    </citation>
    <scope>IDENTIFICATION</scope>
</reference>
<dbReference type="Pfam" id="PF00048">
    <property type="entry name" value="IL8"/>
    <property type="match status" value="1"/>
</dbReference>
<reference evidence="4" key="5">
    <citation type="submission" date="2025-09" db="UniProtKB">
        <authorList>
            <consortium name="Ensembl"/>
        </authorList>
    </citation>
    <scope>IDENTIFICATION</scope>
</reference>
<evidence type="ECO:0000256" key="2">
    <source>
        <dbReference type="SAM" id="SignalP"/>
    </source>
</evidence>
<name>A0A4W3HU59_CALMI</name>
<proteinExistence type="predicted"/>
<dbReference type="GO" id="GO:0005615">
    <property type="term" value="C:extracellular space"/>
    <property type="evidence" value="ECO:0007669"/>
    <property type="project" value="UniProtKB-KW"/>
</dbReference>
<reference evidence="5" key="3">
    <citation type="journal article" date="2014" name="Nature">
        <title>Elephant shark genome provides unique insights into gnathostome evolution.</title>
        <authorList>
            <consortium name="International Elephant Shark Genome Sequencing Consortium"/>
            <person name="Venkatesh B."/>
            <person name="Lee A.P."/>
            <person name="Ravi V."/>
            <person name="Maurya A.K."/>
            <person name="Lian M.M."/>
            <person name="Swann J.B."/>
            <person name="Ohta Y."/>
            <person name="Flajnik M.F."/>
            <person name="Sutoh Y."/>
            <person name="Kasahara M."/>
            <person name="Hoon S."/>
            <person name="Gangu V."/>
            <person name="Roy S.W."/>
            <person name="Irimia M."/>
            <person name="Korzh V."/>
            <person name="Kondrychyn I."/>
            <person name="Lim Z.W."/>
            <person name="Tay B.H."/>
            <person name="Tohari S."/>
            <person name="Kong K.W."/>
            <person name="Ho S."/>
            <person name="Lorente-Galdos B."/>
            <person name="Quilez J."/>
            <person name="Marques-Bonet T."/>
            <person name="Raney B.J."/>
            <person name="Ingham P.W."/>
            <person name="Tay A."/>
            <person name="Hillier L.W."/>
            <person name="Minx P."/>
            <person name="Boehm T."/>
            <person name="Wilson R.K."/>
            <person name="Brenner S."/>
            <person name="Warren W.C."/>
        </authorList>
    </citation>
    <scope>NUCLEOTIDE SEQUENCE [LARGE SCALE GENOMIC DNA]</scope>
</reference>
<keyword evidence="2" id="KW-0732">Signal</keyword>
<dbReference type="CTD" id="352944"/>
<dbReference type="OrthoDB" id="9884353at2759"/>
<dbReference type="InterPro" id="IPR036048">
    <property type="entry name" value="Interleukin_8-like_sf"/>
</dbReference>
<protein>
    <recommendedName>
        <fullName evidence="3">Chemokine interleukin-8-like domain-containing protein</fullName>
    </recommendedName>
</protein>
<dbReference type="STRING" id="7868.ENSCMIP00000020923"/>
<dbReference type="OMA" id="THAKPIS"/>
<accession>A0A4W3HU59</accession>
<evidence type="ECO:0000259" key="3">
    <source>
        <dbReference type="Pfam" id="PF00048"/>
    </source>
</evidence>
<dbReference type="GO" id="GO:0006955">
    <property type="term" value="P:immune response"/>
    <property type="evidence" value="ECO:0007669"/>
    <property type="project" value="InterPro"/>
</dbReference>
<dbReference type="Gene3D" id="2.40.50.40">
    <property type="match status" value="1"/>
</dbReference>
<evidence type="ECO:0000256" key="1">
    <source>
        <dbReference type="ARBA" id="ARBA00022514"/>
    </source>
</evidence>
<reference evidence="5" key="2">
    <citation type="journal article" date="2007" name="PLoS Biol.">
        <title>Survey sequencing and comparative analysis of the elephant shark (Callorhinchus milii) genome.</title>
        <authorList>
            <person name="Venkatesh B."/>
            <person name="Kirkness E.F."/>
            <person name="Loh Y.H."/>
            <person name="Halpern A.L."/>
            <person name="Lee A.P."/>
            <person name="Johnson J."/>
            <person name="Dandona N."/>
            <person name="Viswanathan L.D."/>
            <person name="Tay A."/>
            <person name="Venter J.C."/>
            <person name="Strausberg R.L."/>
            <person name="Brenner S."/>
        </authorList>
    </citation>
    <scope>NUCLEOTIDE SEQUENCE [LARGE SCALE GENOMIC DNA]</scope>
</reference>
<reference evidence="5" key="1">
    <citation type="journal article" date="2006" name="Science">
        <title>Ancient noncoding elements conserved in the human genome.</title>
        <authorList>
            <person name="Venkatesh B."/>
            <person name="Kirkness E.F."/>
            <person name="Loh Y.H."/>
            <person name="Halpern A.L."/>
            <person name="Lee A.P."/>
            <person name="Johnson J."/>
            <person name="Dandona N."/>
            <person name="Viswanathan L.D."/>
            <person name="Tay A."/>
            <person name="Venter J.C."/>
            <person name="Strausberg R.L."/>
            <person name="Brenner S."/>
        </authorList>
    </citation>
    <scope>NUCLEOTIDE SEQUENCE [LARGE SCALE GENOMIC DNA]</scope>
</reference>
<dbReference type="PROSITE" id="PS51257">
    <property type="entry name" value="PROKAR_LIPOPROTEIN"/>
    <property type="match status" value="1"/>
</dbReference>
<organism evidence="4 5">
    <name type="scientific">Callorhinchus milii</name>
    <name type="common">Ghost shark</name>
    <dbReference type="NCBI Taxonomy" id="7868"/>
    <lineage>
        <taxon>Eukaryota</taxon>
        <taxon>Metazoa</taxon>
        <taxon>Chordata</taxon>
        <taxon>Craniata</taxon>
        <taxon>Vertebrata</taxon>
        <taxon>Chondrichthyes</taxon>
        <taxon>Holocephali</taxon>
        <taxon>Chimaeriformes</taxon>
        <taxon>Callorhinchidae</taxon>
        <taxon>Callorhinchus</taxon>
    </lineage>
</organism>
<dbReference type="KEGG" id="cmk:103182167"/>
<sequence length="93" mass="10562">MNVKTCALISLLIGIACINLSCEKPSSISYRCKCRGGTTRLHPGMIRKLLFLPIPNCPPQIIATLKYTGEQICIHPRTRWLRSINFFNLKSRM</sequence>
<dbReference type="InParanoid" id="A0A4W3HU59"/>
<feature type="signal peptide" evidence="2">
    <location>
        <begin position="1"/>
        <end position="22"/>
    </location>
</feature>
<dbReference type="GeneID" id="103182167"/>
<evidence type="ECO:0000313" key="5">
    <source>
        <dbReference type="Proteomes" id="UP000314986"/>
    </source>
</evidence>
<dbReference type="SUPFAM" id="SSF54117">
    <property type="entry name" value="Interleukin 8-like chemokines"/>
    <property type="match status" value="1"/>
</dbReference>
<evidence type="ECO:0000313" key="4">
    <source>
        <dbReference type="Ensembl" id="ENSCMIP00000020923.1"/>
    </source>
</evidence>
<dbReference type="GeneTree" id="ENSGT00970000197998"/>
<dbReference type="Proteomes" id="UP000314986">
    <property type="component" value="Unassembled WGS sequence"/>
</dbReference>
<dbReference type="RefSeq" id="XP_007897241.1">
    <property type="nucleotide sequence ID" value="XM_007899050.2"/>
</dbReference>
<dbReference type="Ensembl" id="ENSCMIT00000021306.1">
    <property type="protein sequence ID" value="ENSCMIP00000020923.1"/>
    <property type="gene ID" value="ENSCMIG00000009611.1"/>
</dbReference>
<feature type="domain" description="Chemokine interleukin-8-like" evidence="3">
    <location>
        <begin position="31"/>
        <end position="82"/>
    </location>
</feature>
<dbReference type="AlphaFoldDB" id="A0A4W3HU59"/>
<dbReference type="InterPro" id="IPR001811">
    <property type="entry name" value="Chemokine_IL8-like_dom"/>
</dbReference>
<dbReference type="GO" id="GO:0008009">
    <property type="term" value="F:chemokine activity"/>
    <property type="evidence" value="ECO:0007669"/>
    <property type="project" value="InterPro"/>
</dbReference>
<keyword evidence="1" id="KW-0202">Cytokine</keyword>
<feature type="chain" id="PRO_5021476205" description="Chemokine interleukin-8-like domain-containing protein" evidence="2">
    <location>
        <begin position="23"/>
        <end position="93"/>
    </location>
</feature>